<dbReference type="STRING" id="765440.A0A0C3EMF7"/>
<dbReference type="OrthoDB" id="3063971at2759"/>
<reference evidence="2 3" key="1">
    <citation type="submission" date="2014-04" db="EMBL/GenBank/DDBJ databases">
        <authorList>
            <consortium name="DOE Joint Genome Institute"/>
            <person name="Kuo A."/>
            <person name="Tarkka M."/>
            <person name="Buscot F."/>
            <person name="Kohler A."/>
            <person name="Nagy L.G."/>
            <person name="Floudas D."/>
            <person name="Copeland A."/>
            <person name="Barry K.W."/>
            <person name="Cichocki N."/>
            <person name="Veneault-Fourrey C."/>
            <person name="LaButti K."/>
            <person name="Lindquist E.A."/>
            <person name="Lipzen A."/>
            <person name="Lundell T."/>
            <person name="Morin E."/>
            <person name="Murat C."/>
            <person name="Sun H."/>
            <person name="Tunlid A."/>
            <person name="Henrissat B."/>
            <person name="Grigoriev I.V."/>
            <person name="Hibbett D.S."/>
            <person name="Martin F."/>
            <person name="Nordberg H.P."/>
            <person name="Cantor M.N."/>
            <person name="Hua S.X."/>
        </authorList>
    </citation>
    <scope>NUCLEOTIDE SEQUENCE [LARGE SCALE GENOMIC DNA]</scope>
    <source>
        <strain evidence="2 3">F 1598</strain>
    </source>
</reference>
<dbReference type="SUPFAM" id="SSF52540">
    <property type="entry name" value="P-loop containing nucleoside triphosphate hydrolases"/>
    <property type="match status" value="1"/>
</dbReference>
<dbReference type="InParanoid" id="A0A0C3EMF7"/>
<sequence length="691" mass="77343">MDELVPSNGPRPDPRGKYDSIQGRQLCKKILAKYVTYDPHDYILDGVCPVIDGFNLLATTPTGSGKTGFFTLLMLVREIAADKTLAIGNEVFPINPVMIVVCPTKALEEDIATQSREAGLTAIVINSDTVDLARKWCSRCAMIKAFSSFIVSKVPSHSEAKSTSHLQARFHHLKSVSRGSIGDLGSKLSNDHTDRNADIQVPTTPVPELLGGYLVPTPIQTQLILDTLSTAQSYISQIDNEIIRLMSNVEELQSKRADLLKYTQSHIALSAPVRRFPPEILSEIFLHCMETKWFNPAYYEHLPRLDRAPLLLGSVCRQWRAITLSTPRLWASFTLTIRPKYLKSDVVLAKTWLGRAGRCPLSINLGSEGSYQNLMRPLMQVFALNCERWYEIFLSLPPAVMASLSSVKNRLPRLQKLAIVALPPTIIDHFSCAPRLRHLNLGSAIPPSIIKVPWNQLQCFTLGMLGADSCLEYLRLTPNLLECTLTLASGSLFGSQPPVQLPQLRSIILRGDPSCILDSLQVPELRDVSICPWGCRWTATPQLTSLFLRCSLRVFSFDLSATMDCPSDNDMIQLLRTSPTLVELHLRGFCMTSSFLTQFACHQGSGDSRASCLVPSLHTMTVDWLPSYFNILKFAESIRSRMAFNVLQRVEICHNPVEDTEFLRSTAPSRLRELRDMGLDIRVRHRNRDLI</sequence>
<protein>
    <recommendedName>
        <fullName evidence="1">DEAD/DEAH-box helicase domain-containing protein</fullName>
    </recommendedName>
</protein>
<dbReference type="InterPro" id="IPR027417">
    <property type="entry name" value="P-loop_NTPase"/>
</dbReference>
<dbReference type="InterPro" id="IPR011545">
    <property type="entry name" value="DEAD/DEAH_box_helicase_dom"/>
</dbReference>
<proteinExistence type="predicted"/>
<accession>A0A0C3EMF7</accession>
<keyword evidence="3" id="KW-1185">Reference proteome</keyword>
<reference evidence="3" key="2">
    <citation type="submission" date="2015-01" db="EMBL/GenBank/DDBJ databases">
        <title>Evolutionary Origins and Diversification of the Mycorrhizal Mutualists.</title>
        <authorList>
            <consortium name="DOE Joint Genome Institute"/>
            <consortium name="Mycorrhizal Genomics Consortium"/>
            <person name="Kohler A."/>
            <person name="Kuo A."/>
            <person name="Nagy L.G."/>
            <person name="Floudas D."/>
            <person name="Copeland A."/>
            <person name="Barry K.W."/>
            <person name="Cichocki N."/>
            <person name="Veneault-Fourrey C."/>
            <person name="LaButti K."/>
            <person name="Lindquist E.A."/>
            <person name="Lipzen A."/>
            <person name="Lundell T."/>
            <person name="Morin E."/>
            <person name="Murat C."/>
            <person name="Riley R."/>
            <person name="Ohm R."/>
            <person name="Sun H."/>
            <person name="Tunlid A."/>
            <person name="Henrissat B."/>
            <person name="Grigoriev I.V."/>
            <person name="Hibbett D.S."/>
            <person name="Martin F."/>
        </authorList>
    </citation>
    <scope>NUCLEOTIDE SEQUENCE [LARGE SCALE GENOMIC DNA]</scope>
    <source>
        <strain evidence="3">F 1598</strain>
    </source>
</reference>
<evidence type="ECO:0000313" key="3">
    <source>
        <dbReference type="Proteomes" id="UP000054166"/>
    </source>
</evidence>
<dbReference type="Pfam" id="PF00270">
    <property type="entry name" value="DEAD"/>
    <property type="match status" value="1"/>
</dbReference>
<dbReference type="GO" id="GO:0005524">
    <property type="term" value="F:ATP binding"/>
    <property type="evidence" value="ECO:0007669"/>
    <property type="project" value="InterPro"/>
</dbReference>
<evidence type="ECO:0000259" key="1">
    <source>
        <dbReference type="Pfam" id="PF00270"/>
    </source>
</evidence>
<dbReference type="GO" id="GO:0003676">
    <property type="term" value="F:nucleic acid binding"/>
    <property type="evidence" value="ECO:0007669"/>
    <property type="project" value="InterPro"/>
</dbReference>
<gene>
    <name evidence="2" type="ORF">PILCRDRAFT_14986</name>
</gene>
<organism evidence="2 3">
    <name type="scientific">Piloderma croceum (strain F 1598)</name>
    <dbReference type="NCBI Taxonomy" id="765440"/>
    <lineage>
        <taxon>Eukaryota</taxon>
        <taxon>Fungi</taxon>
        <taxon>Dikarya</taxon>
        <taxon>Basidiomycota</taxon>
        <taxon>Agaricomycotina</taxon>
        <taxon>Agaricomycetes</taxon>
        <taxon>Agaricomycetidae</taxon>
        <taxon>Atheliales</taxon>
        <taxon>Atheliaceae</taxon>
        <taxon>Piloderma</taxon>
    </lineage>
</organism>
<dbReference type="HOGENOM" id="CLU_018544_12_2_1"/>
<evidence type="ECO:0000313" key="2">
    <source>
        <dbReference type="EMBL" id="KIM73765.1"/>
    </source>
</evidence>
<dbReference type="EMBL" id="KN833074">
    <property type="protein sequence ID" value="KIM73765.1"/>
    <property type="molecule type" value="Genomic_DNA"/>
</dbReference>
<dbReference type="Proteomes" id="UP000054166">
    <property type="component" value="Unassembled WGS sequence"/>
</dbReference>
<feature type="domain" description="DEAD/DEAH-box helicase" evidence="1">
    <location>
        <begin position="50"/>
        <end position="120"/>
    </location>
</feature>
<dbReference type="Gene3D" id="3.40.50.300">
    <property type="entry name" value="P-loop containing nucleotide triphosphate hydrolases"/>
    <property type="match status" value="1"/>
</dbReference>
<name>A0A0C3EMF7_PILCF</name>
<dbReference type="AlphaFoldDB" id="A0A0C3EMF7"/>